<dbReference type="GeneID" id="113856488"/>
<feature type="region of interest" description="Disordered" evidence="1">
    <location>
        <begin position="163"/>
        <end position="188"/>
    </location>
</feature>
<reference evidence="2" key="1">
    <citation type="journal article" date="2019" name="Toxins">
        <title>Detection of Abrin-Like and Prepropulchellin-Like Toxin Genes and Transcripts Using Whole Genome Sequencing and Full-Length Transcript Sequencing of Abrus precatorius.</title>
        <authorList>
            <person name="Hovde B.T."/>
            <person name="Daligault H.E."/>
            <person name="Hanschen E.R."/>
            <person name="Kunde Y.A."/>
            <person name="Johnson M.B."/>
            <person name="Starkenburg S.R."/>
            <person name="Johnson S.L."/>
        </authorList>
    </citation>
    <scope>NUCLEOTIDE SEQUENCE [LARGE SCALE GENOMIC DNA]</scope>
</reference>
<dbReference type="PANTHER" id="PTHR33132:SF135">
    <property type="entry name" value="OS02G0799700 PROTEIN"/>
    <property type="match status" value="1"/>
</dbReference>
<dbReference type="Proteomes" id="UP000694853">
    <property type="component" value="Unplaced"/>
</dbReference>
<dbReference type="AlphaFoldDB" id="A0A8B8KJY4"/>
<feature type="region of interest" description="Disordered" evidence="1">
    <location>
        <begin position="1"/>
        <end position="22"/>
    </location>
</feature>
<reference evidence="3" key="2">
    <citation type="submission" date="2025-08" db="UniProtKB">
        <authorList>
            <consortium name="RefSeq"/>
        </authorList>
    </citation>
    <scope>IDENTIFICATION</scope>
    <source>
        <tissue evidence="3">Young leaves</tissue>
    </source>
</reference>
<evidence type="ECO:0000313" key="2">
    <source>
        <dbReference type="Proteomes" id="UP000694853"/>
    </source>
</evidence>
<gene>
    <name evidence="3" type="primary">LOC113856488</name>
</gene>
<evidence type="ECO:0000256" key="1">
    <source>
        <dbReference type="SAM" id="MobiDB-lite"/>
    </source>
</evidence>
<accession>A0A8B8KJY4</accession>
<dbReference type="OrthoDB" id="1931102at2759"/>
<organism evidence="2 3">
    <name type="scientific">Abrus precatorius</name>
    <name type="common">Indian licorice</name>
    <name type="synonym">Glycine abrus</name>
    <dbReference type="NCBI Taxonomy" id="3816"/>
    <lineage>
        <taxon>Eukaryota</taxon>
        <taxon>Viridiplantae</taxon>
        <taxon>Streptophyta</taxon>
        <taxon>Embryophyta</taxon>
        <taxon>Tracheophyta</taxon>
        <taxon>Spermatophyta</taxon>
        <taxon>Magnoliopsida</taxon>
        <taxon>eudicotyledons</taxon>
        <taxon>Gunneridae</taxon>
        <taxon>Pentapetalae</taxon>
        <taxon>rosids</taxon>
        <taxon>fabids</taxon>
        <taxon>Fabales</taxon>
        <taxon>Fabaceae</taxon>
        <taxon>Papilionoideae</taxon>
        <taxon>50 kb inversion clade</taxon>
        <taxon>NPAAA clade</taxon>
        <taxon>indigoferoid/millettioid clade</taxon>
        <taxon>Abreae</taxon>
        <taxon>Abrus</taxon>
    </lineage>
</organism>
<dbReference type="KEGG" id="aprc:113856488"/>
<sequence>MEVASPSSRSQTSPRSYSSAFASTSAANFSSQAYFSLPAAHVRPHGHRSSPSSSVRFSVEQRPKSPGRRSMTVTSKKQRNSNAVSSTSSEKRTCACSPTMHPGSFRCAYHKQLAERQRQKTASSKGRKLNLLRSAMKNSVVRIGGVEGELVRRTLTTLIRPSSHHLRRREAFEPRPSRLSLMSKAQDS</sequence>
<feature type="region of interest" description="Disordered" evidence="1">
    <location>
        <begin position="42"/>
        <end position="96"/>
    </location>
</feature>
<evidence type="ECO:0000313" key="3">
    <source>
        <dbReference type="RefSeq" id="XP_027344120.1"/>
    </source>
</evidence>
<name>A0A8B8KJY4_ABRPR</name>
<dbReference type="PANTHER" id="PTHR33132">
    <property type="entry name" value="OSJNBB0118P14.9 PROTEIN"/>
    <property type="match status" value="1"/>
</dbReference>
<feature type="compositionally biased region" description="Low complexity" evidence="1">
    <location>
        <begin position="49"/>
        <end position="58"/>
    </location>
</feature>
<protein>
    <submittedName>
        <fullName evidence="3">Uncharacterized protein LOC113856488</fullName>
    </submittedName>
</protein>
<dbReference type="RefSeq" id="XP_027344120.1">
    <property type="nucleotide sequence ID" value="XM_027488319.1"/>
</dbReference>
<feature type="compositionally biased region" description="Polar residues" evidence="1">
    <location>
        <begin position="71"/>
        <end position="88"/>
    </location>
</feature>
<keyword evidence="2" id="KW-1185">Reference proteome</keyword>
<proteinExistence type="predicted"/>